<dbReference type="OrthoDB" id="9808690at2"/>
<gene>
    <name evidence="3" type="ORF">EJ995_05295</name>
</gene>
<feature type="transmembrane region" description="Helical" evidence="1">
    <location>
        <begin position="7"/>
        <end position="28"/>
    </location>
</feature>
<feature type="transmembrane region" description="Helical" evidence="1">
    <location>
        <begin position="119"/>
        <end position="138"/>
    </location>
</feature>
<dbReference type="InterPro" id="IPR026272">
    <property type="entry name" value="SdpI"/>
</dbReference>
<dbReference type="KEGG" id="noj:EJ995_05295"/>
<sequence length="219" mass="24801">MTSRRFEIMIIILTILPFIYLAFIYAGLPDQVPMHFDLEGNVNRYGHKSELWILPAATTGLIYFLLKYLPAIDPKKQIEKMGSVWIKLRLGFAAAMCIIAVFGIYYIDLKAAGDTISIGIQWIYAAVGLLFLILGNYLPSIKSNYFVGIRTPWTLENDQVWRATHQLGGYLFMAAGALIIISALTLTDQWTFYILLGTTIVITLTSFIYSYTEFKKITS</sequence>
<dbReference type="PIRSF" id="PIRSF038959">
    <property type="entry name" value="SdpI"/>
    <property type="match status" value="1"/>
</dbReference>
<dbReference type="Pfam" id="PF13630">
    <property type="entry name" value="SdpI"/>
    <property type="match status" value="1"/>
</dbReference>
<feature type="transmembrane region" description="Helical" evidence="1">
    <location>
        <begin position="90"/>
        <end position="107"/>
    </location>
</feature>
<evidence type="ECO:0000256" key="1">
    <source>
        <dbReference type="SAM" id="Phobius"/>
    </source>
</evidence>
<dbReference type="PANTHER" id="PTHR37810">
    <property type="entry name" value="IMMUNITY PROTEIN SDPI"/>
    <property type="match status" value="1"/>
</dbReference>
<accession>A0A3S9MWT1</accession>
<proteinExistence type="predicted"/>
<keyword evidence="4" id="KW-1185">Reference proteome</keyword>
<keyword evidence="1" id="KW-0812">Transmembrane</keyword>
<dbReference type="InterPro" id="IPR012867">
    <property type="entry name" value="DUF1648"/>
</dbReference>
<protein>
    <submittedName>
        <fullName evidence="3">DUF1648 domain-containing protein</fullName>
    </submittedName>
</protein>
<feature type="transmembrane region" description="Helical" evidence="1">
    <location>
        <begin position="51"/>
        <end position="69"/>
    </location>
</feature>
<feature type="transmembrane region" description="Helical" evidence="1">
    <location>
        <begin position="192"/>
        <end position="211"/>
    </location>
</feature>
<dbReference type="RefSeq" id="WP_126446353.1">
    <property type="nucleotide sequence ID" value="NZ_CP034549.1"/>
</dbReference>
<evidence type="ECO:0000313" key="3">
    <source>
        <dbReference type="EMBL" id="AZQ43671.1"/>
    </source>
</evidence>
<evidence type="ECO:0000259" key="2">
    <source>
        <dbReference type="Pfam" id="PF07853"/>
    </source>
</evidence>
<name>A0A3S9MWT1_9FLAO</name>
<dbReference type="EMBL" id="CP034549">
    <property type="protein sequence ID" value="AZQ43671.1"/>
    <property type="molecule type" value="Genomic_DNA"/>
</dbReference>
<keyword evidence="1" id="KW-1133">Transmembrane helix</keyword>
<dbReference type="InterPro" id="IPR025962">
    <property type="entry name" value="SdpI/YhfL"/>
</dbReference>
<dbReference type="GO" id="GO:0009636">
    <property type="term" value="P:response to toxic substance"/>
    <property type="evidence" value="ECO:0007669"/>
    <property type="project" value="TreeGrafter"/>
</dbReference>
<organism evidence="3 4">
    <name type="scientific">Nonlabens ponticola</name>
    <dbReference type="NCBI Taxonomy" id="2496866"/>
    <lineage>
        <taxon>Bacteria</taxon>
        <taxon>Pseudomonadati</taxon>
        <taxon>Bacteroidota</taxon>
        <taxon>Flavobacteriia</taxon>
        <taxon>Flavobacteriales</taxon>
        <taxon>Flavobacteriaceae</taxon>
        <taxon>Nonlabens</taxon>
    </lineage>
</organism>
<dbReference type="AlphaFoldDB" id="A0A3S9MWT1"/>
<dbReference type="Pfam" id="PF07853">
    <property type="entry name" value="DUF1648"/>
    <property type="match status" value="1"/>
</dbReference>
<dbReference type="Proteomes" id="UP000279600">
    <property type="component" value="Chromosome"/>
</dbReference>
<evidence type="ECO:0000313" key="4">
    <source>
        <dbReference type="Proteomes" id="UP000279600"/>
    </source>
</evidence>
<feature type="domain" description="DUF1648" evidence="2">
    <location>
        <begin position="12"/>
        <end position="57"/>
    </location>
</feature>
<reference evidence="3 4" key="1">
    <citation type="submission" date="2018-12" db="EMBL/GenBank/DDBJ databases">
        <title>Complete genome of Nonlabens sp. MJ115.</title>
        <authorList>
            <person name="Choi H.S."/>
            <person name="Jung J."/>
        </authorList>
    </citation>
    <scope>NUCLEOTIDE SEQUENCE [LARGE SCALE GENOMIC DNA]</scope>
    <source>
        <strain evidence="3 4">MJ115</strain>
    </source>
</reference>
<feature type="transmembrane region" description="Helical" evidence="1">
    <location>
        <begin position="167"/>
        <end position="186"/>
    </location>
</feature>
<keyword evidence="1" id="KW-0472">Membrane</keyword>
<dbReference type="PANTHER" id="PTHR37810:SF5">
    <property type="entry name" value="IMMUNITY PROTEIN SDPI"/>
    <property type="match status" value="1"/>
</dbReference>